<name>A0A1M5GCH3_9GAMM</name>
<dbReference type="SUPFAM" id="SSF82771">
    <property type="entry name" value="GIY-YIG endonuclease"/>
    <property type="match status" value="1"/>
</dbReference>
<feature type="region of interest" description="Disordered" evidence="1">
    <location>
        <begin position="162"/>
        <end position="205"/>
    </location>
</feature>
<evidence type="ECO:0000313" key="3">
    <source>
        <dbReference type="Proteomes" id="UP000184517"/>
    </source>
</evidence>
<accession>A0A1M5GCH3</accession>
<feature type="compositionally biased region" description="Basic and acidic residues" evidence="1">
    <location>
        <begin position="185"/>
        <end position="200"/>
    </location>
</feature>
<dbReference type="RefSeq" id="WP_072840593.1">
    <property type="nucleotide sequence ID" value="NZ_FQVF01000014.1"/>
</dbReference>
<dbReference type="InterPro" id="IPR035901">
    <property type="entry name" value="GIY-YIG_endonuc_sf"/>
</dbReference>
<dbReference type="CDD" id="cd10443">
    <property type="entry name" value="GIY-YIG_HE_Tlr8p_PBC-V_like"/>
    <property type="match status" value="1"/>
</dbReference>
<proteinExistence type="predicted"/>
<dbReference type="OrthoDB" id="5734086at2"/>
<sequence>MVVFKITNNISGKHYIGTSFNSGFQRFEQYVEATSEGLDFPLYNDIRENGVEAFTVEELFETSDKEELYELETDYISIYNGESLRGYKIAQTAEKATNLNLGKKALFDANGVSTAEQPKKTRKVATKKTVELPKKTLEPAPTTKSFFGELIGEDRLGTPLAAAAAEKKKAPARTKSKASIQKMLSEAEKASKKEREEKLKSQQQAEAEEMALIMAKIDVTSKSASSAFRRRKS</sequence>
<dbReference type="AlphaFoldDB" id="A0A1M5GCH3"/>
<dbReference type="Gene3D" id="3.40.1440.10">
    <property type="entry name" value="GIY-YIG endonuclease"/>
    <property type="match status" value="1"/>
</dbReference>
<keyword evidence="3" id="KW-1185">Reference proteome</keyword>
<dbReference type="EMBL" id="FQVF01000014">
    <property type="protein sequence ID" value="SHG01433.1"/>
    <property type="molecule type" value="Genomic_DNA"/>
</dbReference>
<organism evidence="2 3">
    <name type="scientific">Marinomonas polaris DSM 16579</name>
    <dbReference type="NCBI Taxonomy" id="1122206"/>
    <lineage>
        <taxon>Bacteria</taxon>
        <taxon>Pseudomonadati</taxon>
        <taxon>Pseudomonadota</taxon>
        <taxon>Gammaproteobacteria</taxon>
        <taxon>Oceanospirillales</taxon>
        <taxon>Oceanospirillaceae</taxon>
        <taxon>Marinomonas</taxon>
    </lineage>
</organism>
<evidence type="ECO:0008006" key="4">
    <source>
        <dbReference type="Google" id="ProtNLM"/>
    </source>
</evidence>
<evidence type="ECO:0000313" key="2">
    <source>
        <dbReference type="EMBL" id="SHG01433.1"/>
    </source>
</evidence>
<reference evidence="3" key="1">
    <citation type="submission" date="2016-11" db="EMBL/GenBank/DDBJ databases">
        <authorList>
            <person name="Varghese N."/>
            <person name="Submissions S."/>
        </authorList>
    </citation>
    <scope>NUCLEOTIDE SEQUENCE [LARGE SCALE GENOMIC DNA]</scope>
    <source>
        <strain evidence="3">DSM 16579</strain>
    </source>
</reference>
<dbReference type="Proteomes" id="UP000184517">
    <property type="component" value="Unassembled WGS sequence"/>
</dbReference>
<gene>
    <name evidence="2" type="ORF">SAMN02745753_03101</name>
</gene>
<evidence type="ECO:0000256" key="1">
    <source>
        <dbReference type="SAM" id="MobiDB-lite"/>
    </source>
</evidence>
<protein>
    <recommendedName>
        <fullName evidence="4">GIY-YIG catalytic domain-containing protein</fullName>
    </recommendedName>
</protein>